<accession>A0A224XV28</accession>
<protein>
    <submittedName>
        <fullName evidence="1">Putative secreted protein</fullName>
    </submittedName>
</protein>
<organism evidence="1">
    <name type="scientific">Panstrongylus lignarius</name>
    <dbReference type="NCBI Taxonomy" id="156445"/>
    <lineage>
        <taxon>Eukaryota</taxon>
        <taxon>Metazoa</taxon>
        <taxon>Ecdysozoa</taxon>
        <taxon>Arthropoda</taxon>
        <taxon>Hexapoda</taxon>
        <taxon>Insecta</taxon>
        <taxon>Pterygota</taxon>
        <taxon>Neoptera</taxon>
        <taxon>Paraneoptera</taxon>
        <taxon>Hemiptera</taxon>
        <taxon>Heteroptera</taxon>
        <taxon>Panheteroptera</taxon>
        <taxon>Cimicomorpha</taxon>
        <taxon>Reduviidae</taxon>
        <taxon>Triatominae</taxon>
        <taxon>Panstrongylus</taxon>
    </lineage>
</organism>
<proteinExistence type="predicted"/>
<name>A0A224XV28_9HEMI</name>
<evidence type="ECO:0000313" key="1">
    <source>
        <dbReference type="EMBL" id="JAW15004.1"/>
    </source>
</evidence>
<dbReference type="AlphaFoldDB" id="A0A224XV28"/>
<dbReference type="EMBL" id="GFTR01001422">
    <property type="protein sequence ID" value="JAW15004.1"/>
    <property type="molecule type" value="Transcribed_RNA"/>
</dbReference>
<sequence length="95" mass="10502">MMRRACFFVDILNSWYLVFSALITIRFCCAQAATFVRAPFKGISMFCGVLLDAQTITSSAKSNPFTPGVLAMASGRSLMNMLNNEQLRTAPWGKP</sequence>
<reference evidence="1" key="1">
    <citation type="journal article" date="2018" name="PLoS Negl. Trop. Dis.">
        <title>An insight into the salivary gland and fat body transcriptome of Panstrongylus lignarius (Hemiptera: Heteroptera), the main vector of Chagas disease in Peru.</title>
        <authorList>
            <person name="Nevoa J.C."/>
            <person name="Mendes M.T."/>
            <person name="da Silva M.V."/>
            <person name="Soares S.C."/>
            <person name="Oliveira C.J.F."/>
            <person name="Ribeiro J.M.C."/>
        </authorList>
    </citation>
    <scope>NUCLEOTIDE SEQUENCE</scope>
</reference>